<evidence type="ECO:0000313" key="3">
    <source>
        <dbReference type="Proteomes" id="UP001500483"/>
    </source>
</evidence>
<dbReference type="EMBL" id="BAAAYK010000038">
    <property type="protein sequence ID" value="GAA3363398.1"/>
    <property type="molecule type" value="Genomic_DNA"/>
</dbReference>
<protein>
    <submittedName>
        <fullName evidence="2">DUF2771 family protein</fullName>
    </submittedName>
</protein>
<comment type="caution">
    <text evidence="2">The sequence shown here is derived from an EMBL/GenBank/DDBJ whole genome shotgun (WGS) entry which is preliminary data.</text>
</comment>
<feature type="signal peptide" evidence="1">
    <location>
        <begin position="1"/>
        <end position="20"/>
    </location>
</feature>
<dbReference type="PROSITE" id="PS51257">
    <property type="entry name" value="PROKAR_LIPOPROTEIN"/>
    <property type="match status" value="1"/>
</dbReference>
<name>A0ABP6RYE9_9PSEU</name>
<dbReference type="Proteomes" id="UP001500483">
    <property type="component" value="Unassembled WGS sequence"/>
</dbReference>
<dbReference type="RefSeq" id="WP_224959077.1">
    <property type="nucleotide sequence ID" value="NZ_BAAAYK010000038.1"/>
</dbReference>
<feature type="chain" id="PRO_5047358596" evidence="1">
    <location>
        <begin position="21"/>
        <end position="159"/>
    </location>
</feature>
<gene>
    <name evidence="2" type="ORF">GCM10020366_55160</name>
</gene>
<evidence type="ECO:0000256" key="1">
    <source>
        <dbReference type="SAM" id="SignalP"/>
    </source>
</evidence>
<organism evidence="2 3">
    <name type="scientific">Saccharopolyspora gregorii</name>
    <dbReference type="NCBI Taxonomy" id="33914"/>
    <lineage>
        <taxon>Bacteria</taxon>
        <taxon>Bacillati</taxon>
        <taxon>Actinomycetota</taxon>
        <taxon>Actinomycetes</taxon>
        <taxon>Pseudonocardiales</taxon>
        <taxon>Pseudonocardiaceae</taxon>
        <taxon>Saccharopolyspora</taxon>
    </lineage>
</organism>
<dbReference type="InterPro" id="IPR024495">
    <property type="entry name" value="DUF2771"/>
</dbReference>
<keyword evidence="1" id="KW-0732">Signal</keyword>
<keyword evidence="3" id="KW-1185">Reference proteome</keyword>
<accession>A0ABP6RYE9</accession>
<proteinExistence type="predicted"/>
<sequence length="159" mass="16927">MHRGLKSLLLAAPLGVVALAGCSAPSAPQVTFYSHGEAIEVAPARFCDATGENCAPPAEDPVGKLRVPEKSPLQISVPGEVSATPWQVSYIYRGVDGQEVEGRTGVIRPDERHSYTLRVPPDGTRLEHVEVQQYSGLLVLGEDGGVDFPIAATWVIDPT</sequence>
<evidence type="ECO:0000313" key="2">
    <source>
        <dbReference type="EMBL" id="GAA3363398.1"/>
    </source>
</evidence>
<reference evidence="3" key="1">
    <citation type="journal article" date="2019" name="Int. J. Syst. Evol. Microbiol.">
        <title>The Global Catalogue of Microorganisms (GCM) 10K type strain sequencing project: providing services to taxonomists for standard genome sequencing and annotation.</title>
        <authorList>
            <consortium name="The Broad Institute Genomics Platform"/>
            <consortium name="The Broad Institute Genome Sequencing Center for Infectious Disease"/>
            <person name="Wu L."/>
            <person name="Ma J."/>
        </authorList>
    </citation>
    <scope>NUCLEOTIDE SEQUENCE [LARGE SCALE GENOMIC DNA]</scope>
    <source>
        <strain evidence="3">JCM 9687</strain>
    </source>
</reference>
<dbReference type="Pfam" id="PF10969">
    <property type="entry name" value="DUF2771"/>
    <property type="match status" value="1"/>
</dbReference>